<dbReference type="GO" id="GO:0050660">
    <property type="term" value="F:flavin adenine dinucleotide binding"/>
    <property type="evidence" value="ECO:0007669"/>
    <property type="project" value="InterPro"/>
</dbReference>
<dbReference type="GO" id="GO:0016614">
    <property type="term" value="F:oxidoreductase activity, acting on CH-OH group of donors"/>
    <property type="evidence" value="ECO:0007669"/>
    <property type="project" value="InterPro"/>
</dbReference>
<dbReference type="Pfam" id="PF00732">
    <property type="entry name" value="GMC_oxred_N"/>
    <property type="match status" value="1"/>
</dbReference>
<dbReference type="InterPro" id="IPR036188">
    <property type="entry name" value="FAD/NAD-bd_sf"/>
</dbReference>
<dbReference type="InterPro" id="IPR051473">
    <property type="entry name" value="P2Ox-like"/>
</dbReference>
<dbReference type="Gene3D" id="3.50.50.60">
    <property type="entry name" value="FAD/NAD(P)-binding domain"/>
    <property type="match status" value="2"/>
</dbReference>
<evidence type="ECO:0000256" key="1">
    <source>
        <dbReference type="ARBA" id="ARBA00001974"/>
    </source>
</evidence>
<protein>
    <submittedName>
        <fullName evidence="8">GMC family oxidoreductase</fullName>
    </submittedName>
</protein>
<feature type="domain" description="Glucose-methanol-choline oxidoreductase C-terminal" evidence="7">
    <location>
        <begin position="451"/>
        <end position="573"/>
    </location>
</feature>
<evidence type="ECO:0000256" key="3">
    <source>
        <dbReference type="ARBA" id="ARBA00022630"/>
    </source>
</evidence>
<dbReference type="InterPro" id="IPR000172">
    <property type="entry name" value="GMC_OxRdtase_N"/>
</dbReference>
<evidence type="ECO:0000256" key="4">
    <source>
        <dbReference type="ARBA" id="ARBA00022827"/>
    </source>
</evidence>
<keyword evidence="5" id="KW-0560">Oxidoreductase</keyword>
<dbReference type="KEGG" id="pdis:D8B20_11780"/>
<dbReference type="SUPFAM" id="SSF51905">
    <property type="entry name" value="FAD/NAD(P)-binding domain"/>
    <property type="match status" value="1"/>
</dbReference>
<keyword evidence="3" id="KW-0285">Flavoprotein</keyword>
<evidence type="ECO:0000259" key="6">
    <source>
        <dbReference type="Pfam" id="PF00732"/>
    </source>
</evidence>
<dbReference type="SUPFAM" id="SSF54373">
    <property type="entry name" value="FAD-linked reductases, C-terminal domain"/>
    <property type="match status" value="1"/>
</dbReference>
<sequence length="594" mass="65266">MERRRSLMKKLPKTDVVVIGLGWAGAIIANELADEGLEVVGIERGPWRDTARDFNIGTVTDELRYVMREELMLRTRQNTCTMRNNPSQTALPMRTWGSFHPGNGTGGAGNHWAGITFRFQPEEFRLKSHLTERYGASAIPDELVLQDWGTSWEEMEPHYMQFERVAGTSGYAGNIQGEKRPGGNPFEGARSGDYPTPPLRQPYGPTLFAEAARNMGYQPFPVPSSLVSEAYTNPYGVTMGPCTFCGFCTNYGCANYSKASAITTILPALMRKENFTAYTNSEVLEVLTDSTGRQATGVTYIDSSGDKWEQPADLVIVAAFTFENVRLMLLSGIGKAYDPVTNQGTTGRNYAYQTANNVTLFFDNKNFNPFIGAGAVGMGIDEFNNDNFDHSGLGFFGGGSIRVTPIGSAPIGYRPLPPNTPKWGAKWKRALKDNYLSTMSIGCEASSYTTRTNYLSLDPNYKDPHGRPLLRITFDFAANDLKMAQYCTGKVADIAKSMNPREMIVKPMTGHWSSVPYQSSHVVGGFIMGSDPSTSSVNKHLQVWDVPNLFVVGASAFPQNPGYNPTGTVGALAFKAAHAIRHFYLKRPGEMISA</sequence>
<dbReference type="AlphaFoldDB" id="A0A518XEB7"/>
<comment type="cofactor">
    <cofactor evidence="1">
        <name>FAD</name>
        <dbReference type="ChEBI" id="CHEBI:57692"/>
    </cofactor>
</comment>
<evidence type="ECO:0000313" key="8">
    <source>
        <dbReference type="EMBL" id="QDY42532.1"/>
    </source>
</evidence>
<dbReference type="Proteomes" id="UP000319411">
    <property type="component" value="Chromosome"/>
</dbReference>
<gene>
    <name evidence="8" type="ORF">D8B20_11780</name>
</gene>
<comment type="similarity">
    <text evidence="2">Belongs to the GMC oxidoreductase family.</text>
</comment>
<evidence type="ECO:0000259" key="7">
    <source>
        <dbReference type="Pfam" id="PF05199"/>
    </source>
</evidence>
<keyword evidence="9" id="KW-1185">Reference proteome</keyword>
<evidence type="ECO:0000313" key="9">
    <source>
        <dbReference type="Proteomes" id="UP000319411"/>
    </source>
</evidence>
<dbReference type="InterPro" id="IPR007867">
    <property type="entry name" value="GMC_OxRtase_C"/>
</dbReference>
<dbReference type="Pfam" id="PF05199">
    <property type="entry name" value="GMC_oxred_C"/>
    <property type="match status" value="1"/>
</dbReference>
<organism evidence="8 9">
    <name type="scientific">Candidatus Pantoea soli</name>
    <dbReference type="NCBI Taxonomy" id="3098669"/>
    <lineage>
        <taxon>Bacteria</taxon>
        <taxon>Pseudomonadati</taxon>
        <taxon>Pseudomonadota</taxon>
        <taxon>Gammaproteobacteria</taxon>
        <taxon>Enterobacterales</taxon>
        <taxon>Erwiniaceae</taxon>
        <taxon>Pantoea</taxon>
    </lineage>
</organism>
<dbReference type="PANTHER" id="PTHR42784:SF1">
    <property type="entry name" value="PYRANOSE 2-OXIDASE"/>
    <property type="match status" value="1"/>
</dbReference>
<evidence type="ECO:0000256" key="2">
    <source>
        <dbReference type="ARBA" id="ARBA00010790"/>
    </source>
</evidence>
<evidence type="ECO:0000256" key="5">
    <source>
        <dbReference type="ARBA" id="ARBA00023002"/>
    </source>
</evidence>
<reference evidence="8 9" key="1">
    <citation type="submission" date="2018-10" db="EMBL/GenBank/DDBJ databases">
        <title>Genome Sequencing of Pantoea dispersa DSM 32899.</title>
        <authorList>
            <person name="Nawrath M."/>
            <person name="Ottenheim C."/>
            <person name="Wilm A."/>
            <person name="Zimmermann W."/>
            <person name="Wu J.C."/>
        </authorList>
    </citation>
    <scope>NUCLEOTIDE SEQUENCE [LARGE SCALE GENOMIC DNA]</scope>
    <source>
        <strain evidence="8 9">DSM 32899</strain>
    </source>
</reference>
<dbReference type="OrthoDB" id="9787779at2"/>
<keyword evidence="4" id="KW-0274">FAD</keyword>
<accession>A0A518XEB7</accession>
<dbReference type="PANTHER" id="PTHR42784">
    <property type="entry name" value="PYRANOSE 2-OXIDASE"/>
    <property type="match status" value="1"/>
</dbReference>
<dbReference type="EMBL" id="CP032702">
    <property type="protein sequence ID" value="QDY42532.1"/>
    <property type="molecule type" value="Genomic_DNA"/>
</dbReference>
<proteinExistence type="inferred from homology"/>
<feature type="domain" description="Glucose-methanol-choline oxidoreductase N-terminal" evidence="6">
    <location>
        <begin position="242"/>
        <end position="340"/>
    </location>
</feature>
<name>A0A518XEB7_9GAMM</name>